<dbReference type="Pfam" id="PF01476">
    <property type="entry name" value="LysM"/>
    <property type="match status" value="1"/>
</dbReference>
<dbReference type="PANTHER" id="PTHR34700:SF4">
    <property type="entry name" value="PHAGE-LIKE ELEMENT PBSX PROTEIN XKDP"/>
    <property type="match status" value="1"/>
</dbReference>
<dbReference type="Proteomes" id="UP000009073">
    <property type="component" value="Chromosome"/>
</dbReference>
<dbReference type="InterPro" id="IPR018392">
    <property type="entry name" value="LysM"/>
</dbReference>
<gene>
    <name evidence="3" type="ordered locus">Tola_0154</name>
</gene>
<dbReference type="SUPFAM" id="SSF54106">
    <property type="entry name" value="LysM domain"/>
    <property type="match status" value="1"/>
</dbReference>
<dbReference type="OrthoDB" id="9765158at2"/>
<dbReference type="InterPro" id="IPR036779">
    <property type="entry name" value="LysM_dom_sf"/>
</dbReference>
<organism evidence="3 4">
    <name type="scientific">Tolumonas auensis (strain DSM 9187 / NBRC 110442 / TA 4)</name>
    <dbReference type="NCBI Taxonomy" id="595494"/>
    <lineage>
        <taxon>Bacteria</taxon>
        <taxon>Pseudomonadati</taxon>
        <taxon>Pseudomonadota</taxon>
        <taxon>Gammaproteobacteria</taxon>
        <taxon>Aeromonadales</taxon>
        <taxon>Aeromonadaceae</taxon>
        <taxon>Tolumonas</taxon>
    </lineage>
</organism>
<dbReference type="PANTHER" id="PTHR34700">
    <property type="entry name" value="POTASSIUM BINDING PROTEIN KBP"/>
    <property type="match status" value="1"/>
</dbReference>
<sequence length="366" mass="41265">MIMKPRYISIFLMSALFAFQVSADTLALKKDHPDRYVVQKGDTLWDISGRFLTKPWLWPRLWDMNKQIKNPHWIYPGDRLRLTWVNGQPKLVLDSSDARSGKKVITLTPKMRIEEKQGPVSTVEYSDISQFLRADMVADSNVDLEHMPYVLGENDDTSIFMSQGQTLHVRGKPDLNTNYGVYRIGNVYKDEQTGEELGRQLELVGVVQPKELYDTDITSVEVLSSFSEIRRGDRLLPMLSESSIDAFFVPQAGNLSKPAHVIDIPMKSTYVGRYDTVIIDKGARENLKPGDVFGIVRPGAEVVDNGPDNVIYEQDGTAGEKLQKKTTLRADHIGEVMIVKVYQKTSLAIVMNSRAIVRAGYAVENP</sequence>
<evidence type="ECO:0000256" key="1">
    <source>
        <dbReference type="SAM" id="SignalP"/>
    </source>
</evidence>
<dbReference type="KEGG" id="tau:Tola_0154"/>
<reference evidence="3 4" key="2">
    <citation type="journal article" date="2011" name="Stand. Genomic Sci.">
        <title>Complete genome sequence of Tolumonas auensis type strain (TA 4).</title>
        <authorList>
            <person name="Chertkov O."/>
            <person name="Copeland A."/>
            <person name="Lucas S."/>
            <person name="Lapidus A."/>
            <person name="Berry K.W."/>
            <person name="Detter J.C."/>
            <person name="Del Rio T.G."/>
            <person name="Hammon N."/>
            <person name="Dalin E."/>
            <person name="Tice H."/>
            <person name="Pitluck S."/>
            <person name="Richardson P."/>
            <person name="Bruce D."/>
            <person name="Goodwin L."/>
            <person name="Han C."/>
            <person name="Tapia R."/>
            <person name="Saunders E."/>
            <person name="Schmutz J."/>
            <person name="Brettin T."/>
            <person name="Larimer F."/>
            <person name="Land M."/>
            <person name="Hauser L."/>
            <person name="Spring S."/>
            <person name="Rohde M."/>
            <person name="Kyrpides N.C."/>
            <person name="Ivanova N."/>
            <person name="Goker M."/>
            <person name="Beller H.R."/>
            <person name="Klenk H.P."/>
            <person name="Woyke T."/>
        </authorList>
    </citation>
    <scope>NUCLEOTIDE SEQUENCE [LARGE SCALE GENOMIC DNA]</scope>
    <source>
        <strain evidence="4">DSM 9187 / TA4</strain>
    </source>
</reference>
<dbReference type="Gene3D" id="3.10.350.10">
    <property type="entry name" value="LysM domain"/>
    <property type="match status" value="1"/>
</dbReference>
<reference evidence="4" key="1">
    <citation type="submission" date="2009-05" db="EMBL/GenBank/DDBJ databases">
        <title>Complete sequence of Tolumonas auensis DSM 9187.</title>
        <authorList>
            <consortium name="US DOE Joint Genome Institute"/>
            <person name="Lucas S."/>
            <person name="Copeland A."/>
            <person name="Lapidus A."/>
            <person name="Glavina del Rio T."/>
            <person name="Tice H."/>
            <person name="Bruce D."/>
            <person name="Goodwin L."/>
            <person name="Pitluck S."/>
            <person name="Chertkov O."/>
            <person name="Brettin T."/>
            <person name="Detter J.C."/>
            <person name="Han C."/>
            <person name="Larimer F."/>
            <person name="Land M."/>
            <person name="Hauser L."/>
            <person name="Kyrpides N."/>
            <person name="Mikhailova N."/>
            <person name="Spring S."/>
            <person name="Beller H."/>
        </authorList>
    </citation>
    <scope>NUCLEOTIDE SEQUENCE [LARGE SCALE GENOMIC DNA]</scope>
    <source>
        <strain evidence="4">DSM 9187 / TA4</strain>
    </source>
</reference>
<feature type="signal peptide" evidence="1">
    <location>
        <begin position="1"/>
        <end position="23"/>
    </location>
</feature>
<dbReference type="eggNOG" id="COG1652">
    <property type="taxonomic scope" value="Bacteria"/>
</dbReference>
<dbReference type="STRING" id="595494.Tola_0154"/>
<proteinExistence type="predicted"/>
<dbReference type="SMART" id="SM00257">
    <property type="entry name" value="LysM"/>
    <property type="match status" value="1"/>
</dbReference>
<dbReference type="InterPro" id="IPR052196">
    <property type="entry name" value="Bact_Kbp"/>
</dbReference>
<keyword evidence="1" id="KW-0732">Signal</keyword>
<dbReference type="CDD" id="cd00118">
    <property type="entry name" value="LysM"/>
    <property type="match status" value="1"/>
</dbReference>
<dbReference type="HOGENOM" id="CLU_050533_1_1_6"/>
<protein>
    <submittedName>
        <fullName evidence="3">Peptidoglycan-binding LysM</fullName>
    </submittedName>
</protein>
<dbReference type="EMBL" id="CP001616">
    <property type="protein sequence ID" value="ACQ91784.1"/>
    <property type="molecule type" value="Genomic_DNA"/>
</dbReference>
<keyword evidence="4" id="KW-1185">Reference proteome</keyword>
<dbReference type="AlphaFoldDB" id="C4L7Y5"/>
<name>C4L7Y5_TOLAT</name>
<accession>C4L7Y5</accession>
<evidence type="ECO:0000313" key="4">
    <source>
        <dbReference type="Proteomes" id="UP000009073"/>
    </source>
</evidence>
<feature type="domain" description="LysM" evidence="2">
    <location>
        <begin position="34"/>
        <end position="82"/>
    </location>
</feature>
<evidence type="ECO:0000259" key="2">
    <source>
        <dbReference type="PROSITE" id="PS51782"/>
    </source>
</evidence>
<evidence type="ECO:0000313" key="3">
    <source>
        <dbReference type="EMBL" id="ACQ91784.1"/>
    </source>
</evidence>
<dbReference type="PROSITE" id="PS51782">
    <property type="entry name" value="LYSM"/>
    <property type="match status" value="1"/>
</dbReference>
<feature type="chain" id="PRO_5002938868" evidence="1">
    <location>
        <begin position="24"/>
        <end position="366"/>
    </location>
</feature>